<dbReference type="Proteomes" id="UP000250140">
    <property type="component" value="Unassembled WGS sequence"/>
</dbReference>
<dbReference type="InterPro" id="IPR001138">
    <property type="entry name" value="Zn2Cys6_DnaBD"/>
</dbReference>
<proteinExistence type="predicted"/>
<organism evidence="4 5">
    <name type="scientific">Glonium stellatum</name>
    <dbReference type="NCBI Taxonomy" id="574774"/>
    <lineage>
        <taxon>Eukaryota</taxon>
        <taxon>Fungi</taxon>
        <taxon>Dikarya</taxon>
        <taxon>Ascomycota</taxon>
        <taxon>Pezizomycotina</taxon>
        <taxon>Dothideomycetes</taxon>
        <taxon>Pleosporomycetidae</taxon>
        <taxon>Gloniales</taxon>
        <taxon>Gloniaceae</taxon>
        <taxon>Glonium</taxon>
    </lineage>
</organism>
<evidence type="ECO:0000313" key="4">
    <source>
        <dbReference type="EMBL" id="OCL03379.1"/>
    </source>
</evidence>
<feature type="domain" description="Zn(2)-C6 fungal-type" evidence="3">
    <location>
        <begin position="14"/>
        <end position="44"/>
    </location>
</feature>
<name>A0A8E2JNL8_9PEZI</name>
<dbReference type="PANTHER" id="PTHR47657">
    <property type="entry name" value="STEROL REGULATORY ELEMENT-BINDING PROTEIN ECM22"/>
    <property type="match status" value="1"/>
</dbReference>
<dbReference type="SMART" id="SM00066">
    <property type="entry name" value="GAL4"/>
    <property type="match status" value="1"/>
</dbReference>
<dbReference type="GO" id="GO:0008270">
    <property type="term" value="F:zinc ion binding"/>
    <property type="evidence" value="ECO:0007669"/>
    <property type="project" value="InterPro"/>
</dbReference>
<protein>
    <submittedName>
        <fullName evidence="4">Putative C6 transcription factor</fullName>
    </submittedName>
</protein>
<dbReference type="OrthoDB" id="416217at2759"/>
<dbReference type="Gene3D" id="4.10.240.10">
    <property type="entry name" value="Zn(2)-C6 fungal-type DNA-binding domain"/>
    <property type="match status" value="1"/>
</dbReference>
<dbReference type="PROSITE" id="PS50048">
    <property type="entry name" value="ZN2_CY6_FUNGAL_2"/>
    <property type="match status" value="1"/>
</dbReference>
<evidence type="ECO:0000256" key="2">
    <source>
        <dbReference type="SAM" id="MobiDB-lite"/>
    </source>
</evidence>
<evidence type="ECO:0000259" key="3">
    <source>
        <dbReference type="PROSITE" id="PS50048"/>
    </source>
</evidence>
<dbReference type="PANTHER" id="PTHR47657:SF7">
    <property type="entry name" value="STEROL REGULATORY ELEMENT-BINDING PROTEIN ECM22"/>
    <property type="match status" value="1"/>
</dbReference>
<dbReference type="GO" id="GO:0000981">
    <property type="term" value="F:DNA-binding transcription factor activity, RNA polymerase II-specific"/>
    <property type="evidence" value="ECO:0007669"/>
    <property type="project" value="InterPro"/>
</dbReference>
<gene>
    <name evidence="4" type="ORF">AOQ84DRAFT_326038</name>
</gene>
<accession>A0A8E2JNL8</accession>
<dbReference type="Pfam" id="PF00172">
    <property type="entry name" value="Zn_clus"/>
    <property type="match status" value="1"/>
</dbReference>
<dbReference type="PROSITE" id="PS00463">
    <property type="entry name" value="ZN2_CY6_FUNGAL_1"/>
    <property type="match status" value="1"/>
</dbReference>
<keyword evidence="1" id="KW-0539">Nucleus</keyword>
<evidence type="ECO:0000313" key="5">
    <source>
        <dbReference type="Proteomes" id="UP000250140"/>
    </source>
</evidence>
<keyword evidence="5" id="KW-1185">Reference proteome</keyword>
<dbReference type="EMBL" id="KV750747">
    <property type="protein sequence ID" value="OCL03379.1"/>
    <property type="molecule type" value="Genomic_DNA"/>
</dbReference>
<dbReference type="CDD" id="cd00067">
    <property type="entry name" value="GAL4"/>
    <property type="match status" value="1"/>
</dbReference>
<dbReference type="SUPFAM" id="SSF57701">
    <property type="entry name" value="Zn2/Cys6 DNA-binding domain"/>
    <property type="match status" value="1"/>
</dbReference>
<feature type="region of interest" description="Disordered" evidence="2">
    <location>
        <begin position="60"/>
        <end position="85"/>
    </location>
</feature>
<sequence>MKSGRRTHRKSRTGCIQCKMRKVKCDESRPRCNNCTKHGIDCVFKPVRLSSPSATLSEASASASRISPQVPTAPNATEITSDLPSSQTLGSGMGMTELELLHNYSTSTSYTLSRHPVLQSVWRIIVPQIGFSSIYVMRAILALSALHLAYHRPTQKEFYISQALLHHETALRIANSILPDITQENCSGLYLFAALTCLISCAKPRIPGDFLLVGERGISDWLILFRGTRLIIDSADGNLKSGPLEPMFRIGARRAQLREIGLNTNHDHLLELQRLIKETVTDQRMLETYETAINEMGKSFATVYSIGSQSCETSDVFIWLFLVPDEFLELLSQRQPGALCIFAYYCVVLNQLDSMWWIKGWSTHLISGIYHSLDYEHQHWIQWPIEQIGWIPS</sequence>
<evidence type="ECO:0000256" key="1">
    <source>
        <dbReference type="ARBA" id="ARBA00023242"/>
    </source>
</evidence>
<feature type="compositionally biased region" description="Polar residues" evidence="2">
    <location>
        <begin position="65"/>
        <end position="85"/>
    </location>
</feature>
<dbReference type="InterPro" id="IPR036864">
    <property type="entry name" value="Zn2-C6_fun-type_DNA-bd_sf"/>
</dbReference>
<dbReference type="InterPro" id="IPR021858">
    <property type="entry name" value="Fun_TF"/>
</dbReference>
<dbReference type="InterPro" id="IPR052400">
    <property type="entry name" value="Zn2-C6_fungal_TF"/>
</dbReference>
<dbReference type="Pfam" id="PF11951">
    <property type="entry name" value="Fungal_trans_2"/>
    <property type="match status" value="1"/>
</dbReference>
<dbReference type="AlphaFoldDB" id="A0A8E2JNL8"/>
<reference evidence="4 5" key="1">
    <citation type="journal article" date="2016" name="Nat. Commun.">
        <title>Ectomycorrhizal ecology is imprinted in the genome of the dominant symbiotic fungus Cenococcum geophilum.</title>
        <authorList>
            <consortium name="DOE Joint Genome Institute"/>
            <person name="Peter M."/>
            <person name="Kohler A."/>
            <person name="Ohm R.A."/>
            <person name="Kuo A."/>
            <person name="Krutzmann J."/>
            <person name="Morin E."/>
            <person name="Arend M."/>
            <person name="Barry K.W."/>
            <person name="Binder M."/>
            <person name="Choi C."/>
            <person name="Clum A."/>
            <person name="Copeland A."/>
            <person name="Grisel N."/>
            <person name="Haridas S."/>
            <person name="Kipfer T."/>
            <person name="LaButti K."/>
            <person name="Lindquist E."/>
            <person name="Lipzen A."/>
            <person name="Maire R."/>
            <person name="Meier B."/>
            <person name="Mihaltcheva S."/>
            <person name="Molinier V."/>
            <person name="Murat C."/>
            <person name="Poggeler S."/>
            <person name="Quandt C.A."/>
            <person name="Sperisen C."/>
            <person name="Tritt A."/>
            <person name="Tisserant E."/>
            <person name="Crous P.W."/>
            <person name="Henrissat B."/>
            <person name="Nehls U."/>
            <person name="Egli S."/>
            <person name="Spatafora J.W."/>
            <person name="Grigoriev I.V."/>
            <person name="Martin F.M."/>
        </authorList>
    </citation>
    <scope>NUCLEOTIDE SEQUENCE [LARGE SCALE GENOMIC DNA]</scope>
    <source>
        <strain evidence="4 5">CBS 207.34</strain>
    </source>
</reference>